<dbReference type="RefSeq" id="WP_154523278.1">
    <property type="nucleotide sequence ID" value="NZ_VULZ01000002.1"/>
</dbReference>
<accession>A0A6L5X1N1</accession>
<gene>
    <name evidence="4" type="ORF">FYJ35_03625</name>
</gene>
<reference evidence="4 5" key="1">
    <citation type="submission" date="2019-08" db="EMBL/GenBank/DDBJ databases">
        <title>In-depth cultivation of the pig gut microbiome towards novel bacterial diversity and tailored functional studies.</title>
        <authorList>
            <person name="Wylensek D."/>
            <person name="Hitch T.C.A."/>
            <person name="Clavel T."/>
        </authorList>
    </citation>
    <scope>NUCLEOTIDE SEQUENCE [LARGE SCALE GENOMIC DNA]</scope>
    <source>
        <strain evidence="4 5">Oil+RF-744-WCA-WT-11</strain>
    </source>
</reference>
<dbReference type="InterPro" id="IPR050107">
    <property type="entry name" value="ABC_carbohydrate_import_ATPase"/>
</dbReference>
<dbReference type="InterPro" id="IPR027417">
    <property type="entry name" value="P-loop_NTPase"/>
</dbReference>
<dbReference type="Proteomes" id="UP000481852">
    <property type="component" value="Unassembled WGS sequence"/>
</dbReference>
<dbReference type="Gene3D" id="3.40.50.300">
    <property type="entry name" value="P-loop containing nucleotide triphosphate hydrolases"/>
    <property type="match status" value="2"/>
</dbReference>
<keyword evidence="2 4" id="KW-0067">ATP-binding</keyword>
<protein>
    <submittedName>
        <fullName evidence="4">Sugar ABC transporter ATP-binding protein</fullName>
    </submittedName>
</protein>
<dbReference type="PANTHER" id="PTHR43790:SF8">
    <property type="entry name" value="SUGAR ABC TRANSPORTER ATP-BINDING PROTEIN"/>
    <property type="match status" value="1"/>
</dbReference>
<dbReference type="InterPro" id="IPR003439">
    <property type="entry name" value="ABC_transporter-like_ATP-bd"/>
</dbReference>
<evidence type="ECO:0000313" key="5">
    <source>
        <dbReference type="Proteomes" id="UP000481852"/>
    </source>
</evidence>
<feature type="domain" description="ABC transporter" evidence="3">
    <location>
        <begin position="6"/>
        <end position="238"/>
    </location>
</feature>
<evidence type="ECO:0000256" key="2">
    <source>
        <dbReference type="ARBA" id="ARBA00022840"/>
    </source>
</evidence>
<evidence type="ECO:0000259" key="3">
    <source>
        <dbReference type="PROSITE" id="PS50893"/>
    </source>
</evidence>
<comment type="caution">
    <text evidence="4">The sequence shown here is derived from an EMBL/GenBank/DDBJ whole genome shotgun (WGS) entry which is preliminary data.</text>
</comment>
<evidence type="ECO:0000313" key="4">
    <source>
        <dbReference type="EMBL" id="MSS14140.1"/>
    </source>
</evidence>
<dbReference type="GO" id="GO:0016887">
    <property type="term" value="F:ATP hydrolysis activity"/>
    <property type="evidence" value="ECO:0007669"/>
    <property type="project" value="InterPro"/>
</dbReference>
<feature type="domain" description="ABC transporter" evidence="3">
    <location>
        <begin position="258"/>
        <end position="488"/>
    </location>
</feature>
<keyword evidence="1" id="KW-0547">Nucleotide-binding</keyword>
<evidence type="ECO:0000256" key="1">
    <source>
        <dbReference type="ARBA" id="ARBA00022741"/>
    </source>
</evidence>
<keyword evidence="5" id="KW-1185">Reference proteome</keyword>
<dbReference type="GO" id="GO:0005524">
    <property type="term" value="F:ATP binding"/>
    <property type="evidence" value="ECO:0007669"/>
    <property type="project" value="UniProtKB-KW"/>
</dbReference>
<organism evidence="4 5">
    <name type="scientific">Porcincola intestinalis</name>
    <dbReference type="NCBI Taxonomy" id="2606632"/>
    <lineage>
        <taxon>Bacteria</taxon>
        <taxon>Bacillati</taxon>
        <taxon>Bacillota</taxon>
        <taxon>Clostridia</taxon>
        <taxon>Lachnospirales</taxon>
        <taxon>Lachnospiraceae</taxon>
        <taxon>Porcincola</taxon>
    </lineage>
</organism>
<dbReference type="SUPFAM" id="SSF52540">
    <property type="entry name" value="P-loop containing nucleoside triphosphate hydrolases"/>
    <property type="match status" value="2"/>
</dbReference>
<sequence length="488" mass="56257">MKHILFKMEHSSVYLSGVKLLTNFNMQIYQGRTLGIICSNVTEEQALLNMFSGNCQIEGNLLFSGCSDTDMPYYKKFHHMFFVVGNHMNLIKNLSIAENICIFSDSNPMIHSTEYRVRTAQLFKDFHIDISVDQQVVDLEPWEQLLVVLIKAYNEHRKVIVLNNITDFITDSEFQIIDSVIRKMVQDEFSFVMIDSLESRIFDSASEILVIKGGTSVACFSSDFIDRRSFYKYMLPQRKQGQESPFIQHNYDDEDGYVDPQPFLSFNHISTNILHDVSFDVFKGELIKILCLDEITLKGFHSLIFGESQVKSGKIIIGGAPHQIRDIVHAMKQGICWCPESPYKNAIVPSMSLRDNMMLPLSRKVNYIWFKSDFSKNIDQFLHIYEKIDSPPAPASRFSPETLQEIAYARFLISAPKVLFVEKPFIETDLQMRETTRKMLNLLTQRGITIILLFSSISSLRLMSGDEIYIQNGRIISEDELYQIFYGS</sequence>
<name>A0A6L5X1N1_9FIRM</name>
<dbReference type="AlphaFoldDB" id="A0A6L5X1N1"/>
<proteinExistence type="predicted"/>
<dbReference type="EMBL" id="VULZ01000002">
    <property type="protein sequence ID" value="MSS14140.1"/>
    <property type="molecule type" value="Genomic_DNA"/>
</dbReference>
<dbReference type="PROSITE" id="PS50893">
    <property type="entry name" value="ABC_TRANSPORTER_2"/>
    <property type="match status" value="2"/>
</dbReference>
<dbReference type="PANTHER" id="PTHR43790">
    <property type="entry name" value="CARBOHYDRATE TRANSPORT ATP-BINDING PROTEIN MG119-RELATED"/>
    <property type="match status" value="1"/>
</dbReference>